<evidence type="ECO:0000313" key="7">
    <source>
        <dbReference type="EMBL" id="MFB9324420.1"/>
    </source>
</evidence>
<dbReference type="InterPro" id="IPR007630">
    <property type="entry name" value="RNA_pol_sigma70_r4"/>
</dbReference>
<dbReference type="PANTHER" id="PTHR43133">
    <property type="entry name" value="RNA POLYMERASE ECF-TYPE SIGMA FACTO"/>
    <property type="match status" value="1"/>
</dbReference>
<proteinExistence type="inferred from homology"/>
<dbReference type="Gene3D" id="1.10.10.10">
    <property type="entry name" value="Winged helix-like DNA-binding domain superfamily/Winged helix DNA-binding domain"/>
    <property type="match status" value="1"/>
</dbReference>
<dbReference type="Proteomes" id="UP001589747">
    <property type="component" value="Unassembled WGS sequence"/>
</dbReference>
<evidence type="ECO:0000256" key="5">
    <source>
        <dbReference type="ARBA" id="ARBA00023163"/>
    </source>
</evidence>
<dbReference type="InterPro" id="IPR036388">
    <property type="entry name" value="WH-like_DNA-bd_sf"/>
</dbReference>
<keyword evidence="8" id="KW-1185">Reference proteome</keyword>
<reference evidence="7 8" key="1">
    <citation type="submission" date="2024-09" db="EMBL/GenBank/DDBJ databases">
        <authorList>
            <person name="Sun Q."/>
            <person name="Mori K."/>
        </authorList>
    </citation>
    <scope>NUCLEOTIDE SEQUENCE [LARGE SCALE GENOMIC DNA]</scope>
    <source>
        <strain evidence="7 8">TISTR 2452</strain>
    </source>
</reference>
<dbReference type="InterPro" id="IPR039425">
    <property type="entry name" value="RNA_pol_sigma-70-like"/>
</dbReference>
<dbReference type="InterPro" id="IPR013324">
    <property type="entry name" value="RNA_pol_sigma_r3/r4-like"/>
</dbReference>
<dbReference type="PANTHER" id="PTHR43133:SF8">
    <property type="entry name" value="RNA POLYMERASE SIGMA FACTOR HI_1459-RELATED"/>
    <property type="match status" value="1"/>
</dbReference>
<dbReference type="SUPFAM" id="SSF88946">
    <property type="entry name" value="Sigma2 domain of RNA polymerase sigma factors"/>
    <property type="match status" value="1"/>
</dbReference>
<gene>
    <name evidence="7" type="ORF">ACFFSY_00500</name>
</gene>
<evidence type="ECO:0000259" key="6">
    <source>
        <dbReference type="Pfam" id="PF04545"/>
    </source>
</evidence>
<dbReference type="Pfam" id="PF04545">
    <property type="entry name" value="Sigma70_r4"/>
    <property type="match status" value="1"/>
</dbReference>
<keyword evidence="2" id="KW-0805">Transcription regulation</keyword>
<dbReference type="SUPFAM" id="SSF88659">
    <property type="entry name" value="Sigma3 and sigma4 domains of RNA polymerase sigma factors"/>
    <property type="match status" value="1"/>
</dbReference>
<keyword evidence="5" id="KW-0804">Transcription</keyword>
<accession>A0ABV5KHR0</accession>
<evidence type="ECO:0000256" key="3">
    <source>
        <dbReference type="ARBA" id="ARBA00023082"/>
    </source>
</evidence>
<evidence type="ECO:0000313" key="8">
    <source>
        <dbReference type="Proteomes" id="UP001589747"/>
    </source>
</evidence>
<dbReference type="Gene3D" id="1.10.1740.10">
    <property type="match status" value="1"/>
</dbReference>
<feature type="domain" description="RNA polymerase sigma-70 region 4" evidence="6">
    <location>
        <begin position="116"/>
        <end position="163"/>
    </location>
</feature>
<organism evidence="7 8">
    <name type="scientific">Paenibacillus aurantiacus</name>
    <dbReference type="NCBI Taxonomy" id="1936118"/>
    <lineage>
        <taxon>Bacteria</taxon>
        <taxon>Bacillati</taxon>
        <taxon>Bacillota</taxon>
        <taxon>Bacilli</taxon>
        <taxon>Bacillales</taxon>
        <taxon>Paenibacillaceae</taxon>
        <taxon>Paenibacillus</taxon>
    </lineage>
</organism>
<dbReference type="RefSeq" id="WP_377488288.1">
    <property type="nucleotide sequence ID" value="NZ_JBHMDO010000002.1"/>
</dbReference>
<dbReference type="CDD" id="cd06171">
    <property type="entry name" value="Sigma70_r4"/>
    <property type="match status" value="1"/>
</dbReference>
<dbReference type="NCBIfam" id="TIGR02937">
    <property type="entry name" value="sigma70-ECF"/>
    <property type="match status" value="1"/>
</dbReference>
<evidence type="ECO:0000256" key="4">
    <source>
        <dbReference type="ARBA" id="ARBA00023125"/>
    </source>
</evidence>
<dbReference type="InterPro" id="IPR014284">
    <property type="entry name" value="RNA_pol_sigma-70_dom"/>
</dbReference>
<sequence>MRKGRETICTAKFDWPQLWEQHSGELLAYILRLSGNRCDAEDILQETFLKGFVFLELQENTLQHNWIIPLFKRIARNVYVDCRRKARRDRGWDAFDNRTADFVDHCMDKLEVSRLMDDLKCNEKKVILYRFKYDFSIKDTAALLNRSEGSVKMLHFRALRKLRSLIS</sequence>
<dbReference type="InterPro" id="IPR013325">
    <property type="entry name" value="RNA_pol_sigma_r2"/>
</dbReference>
<evidence type="ECO:0000256" key="1">
    <source>
        <dbReference type="ARBA" id="ARBA00010641"/>
    </source>
</evidence>
<protein>
    <submittedName>
        <fullName evidence="7">RNA polymerase sigma factor</fullName>
    </submittedName>
</protein>
<evidence type="ECO:0000256" key="2">
    <source>
        <dbReference type="ARBA" id="ARBA00023015"/>
    </source>
</evidence>
<keyword evidence="3" id="KW-0731">Sigma factor</keyword>
<comment type="similarity">
    <text evidence="1">Belongs to the sigma-70 factor family. ECF subfamily.</text>
</comment>
<name>A0ABV5KHR0_9BACL</name>
<dbReference type="EMBL" id="JBHMDO010000002">
    <property type="protein sequence ID" value="MFB9324420.1"/>
    <property type="molecule type" value="Genomic_DNA"/>
</dbReference>
<comment type="caution">
    <text evidence="7">The sequence shown here is derived from an EMBL/GenBank/DDBJ whole genome shotgun (WGS) entry which is preliminary data.</text>
</comment>
<keyword evidence="4" id="KW-0238">DNA-binding</keyword>